<comment type="subcellular location">
    <subcellularLocation>
        <location evidence="1">Nucleus</location>
    </subcellularLocation>
</comment>
<dbReference type="InterPro" id="IPR002912">
    <property type="entry name" value="ACT_dom"/>
</dbReference>
<evidence type="ECO:0000259" key="5">
    <source>
        <dbReference type="PROSITE" id="PS50888"/>
    </source>
</evidence>
<gene>
    <name evidence="7" type="ORF">CASFOL_037155</name>
</gene>
<organism evidence="7 8">
    <name type="scientific">Castilleja foliolosa</name>
    <dbReference type="NCBI Taxonomy" id="1961234"/>
    <lineage>
        <taxon>Eukaryota</taxon>
        <taxon>Viridiplantae</taxon>
        <taxon>Streptophyta</taxon>
        <taxon>Embryophyta</taxon>
        <taxon>Tracheophyta</taxon>
        <taxon>Spermatophyta</taxon>
        <taxon>Magnoliopsida</taxon>
        <taxon>eudicotyledons</taxon>
        <taxon>Gunneridae</taxon>
        <taxon>Pentapetalae</taxon>
        <taxon>asterids</taxon>
        <taxon>lamiids</taxon>
        <taxon>Lamiales</taxon>
        <taxon>Orobanchaceae</taxon>
        <taxon>Pedicularideae</taxon>
        <taxon>Castillejinae</taxon>
        <taxon>Castilleja</taxon>
    </lineage>
</organism>
<feature type="domain" description="ACT" evidence="6">
    <location>
        <begin position="280"/>
        <end position="352"/>
    </location>
</feature>
<dbReference type="Gene3D" id="4.10.280.10">
    <property type="entry name" value="Helix-loop-helix DNA-binding domain"/>
    <property type="match status" value="1"/>
</dbReference>
<evidence type="ECO:0000256" key="1">
    <source>
        <dbReference type="ARBA" id="ARBA00004123"/>
    </source>
</evidence>
<protein>
    <recommendedName>
        <fullName evidence="9">BHLH domain-containing protein</fullName>
    </recommendedName>
</protein>
<keyword evidence="3" id="KW-0804">Transcription</keyword>
<keyword evidence="4" id="KW-0539">Nucleus</keyword>
<comment type="caution">
    <text evidence="7">The sequence shown here is derived from an EMBL/GenBank/DDBJ whole genome shotgun (WGS) entry which is preliminary data.</text>
</comment>
<evidence type="ECO:0000313" key="8">
    <source>
        <dbReference type="Proteomes" id="UP001632038"/>
    </source>
</evidence>
<dbReference type="InterPro" id="IPR036638">
    <property type="entry name" value="HLH_DNA-bd_sf"/>
</dbReference>
<dbReference type="InterPro" id="IPR052610">
    <property type="entry name" value="bHLH_transcription_regulator"/>
</dbReference>
<evidence type="ECO:0000256" key="3">
    <source>
        <dbReference type="ARBA" id="ARBA00023163"/>
    </source>
</evidence>
<evidence type="ECO:0000256" key="2">
    <source>
        <dbReference type="ARBA" id="ARBA00023015"/>
    </source>
</evidence>
<dbReference type="Proteomes" id="UP001632038">
    <property type="component" value="Unassembled WGS sequence"/>
</dbReference>
<proteinExistence type="predicted"/>
<reference evidence="8" key="1">
    <citation type="journal article" date="2024" name="IScience">
        <title>Strigolactones Initiate the Formation of Haustorium-like Structures in Castilleja.</title>
        <authorList>
            <person name="Buerger M."/>
            <person name="Peterson D."/>
            <person name="Chory J."/>
        </authorList>
    </citation>
    <scope>NUCLEOTIDE SEQUENCE [LARGE SCALE GENOMIC DNA]</scope>
</reference>
<dbReference type="PROSITE" id="PS50888">
    <property type="entry name" value="BHLH"/>
    <property type="match status" value="1"/>
</dbReference>
<evidence type="ECO:0000313" key="7">
    <source>
        <dbReference type="EMBL" id="KAL3618927.1"/>
    </source>
</evidence>
<sequence>MNSSVISWMSPPPVMNNSTMTNNLECDNLIVDSSFDDEFAAMFGQDFLNYSSPRSNTSNSSFYNTTSAGLMEQSELLHQPENNYSYFSTDQQDSSSVPIILSFGSHNPTSQNILQQVNPMQSNYLEENVVAPEKFISQQAGSYNVSAVEEAAPIIKAAQPTKKKARTRPPSQTYDHIIAERRRREQLSQLFVALSALVPGLKKMDKSSVLEDAIKYLKHLKERVITLEEKSEKRGIESVVFIKKSQIFMEDEGSSNEQSCSFDEQPLPEIEARACENHMLLRVHCENQKGIFAKLLSKVESLNMIVVNTNATPFGNVALDITIIAEGLEKEFNLTGKEVVTALREALKPRRA</sequence>
<dbReference type="SUPFAM" id="SSF47459">
    <property type="entry name" value="HLH, helix-loop-helix DNA-binding domain"/>
    <property type="match status" value="1"/>
</dbReference>
<dbReference type="SMART" id="SM00353">
    <property type="entry name" value="HLH"/>
    <property type="match status" value="1"/>
</dbReference>
<dbReference type="PANTHER" id="PTHR45959:SF2">
    <property type="entry name" value="BHLH TRANSCRIPTION FACTOR"/>
    <property type="match status" value="1"/>
</dbReference>
<dbReference type="AlphaFoldDB" id="A0ABD3BNT3"/>
<feature type="domain" description="BHLH" evidence="5">
    <location>
        <begin position="171"/>
        <end position="220"/>
    </location>
</feature>
<dbReference type="GO" id="GO:0005634">
    <property type="term" value="C:nucleus"/>
    <property type="evidence" value="ECO:0007669"/>
    <property type="project" value="UniProtKB-SubCell"/>
</dbReference>
<name>A0ABD3BNT3_9LAMI</name>
<accession>A0ABD3BNT3</accession>
<keyword evidence="8" id="KW-1185">Reference proteome</keyword>
<dbReference type="EMBL" id="JAVIJP010000070">
    <property type="protein sequence ID" value="KAL3618927.1"/>
    <property type="molecule type" value="Genomic_DNA"/>
</dbReference>
<evidence type="ECO:0008006" key="9">
    <source>
        <dbReference type="Google" id="ProtNLM"/>
    </source>
</evidence>
<evidence type="ECO:0000259" key="6">
    <source>
        <dbReference type="PROSITE" id="PS51671"/>
    </source>
</evidence>
<dbReference type="Pfam" id="PF00010">
    <property type="entry name" value="HLH"/>
    <property type="match status" value="1"/>
</dbReference>
<dbReference type="PANTHER" id="PTHR45959">
    <property type="entry name" value="BHLH TRANSCRIPTION FACTOR"/>
    <property type="match status" value="1"/>
</dbReference>
<dbReference type="PROSITE" id="PS51671">
    <property type="entry name" value="ACT"/>
    <property type="match status" value="1"/>
</dbReference>
<keyword evidence="2" id="KW-0805">Transcription regulation</keyword>
<dbReference type="InterPro" id="IPR011598">
    <property type="entry name" value="bHLH_dom"/>
</dbReference>
<evidence type="ECO:0000256" key="4">
    <source>
        <dbReference type="ARBA" id="ARBA00023242"/>
    </source>
</evidence>